<dbReference type="InterPro" id="IPR024079">
    <property type="entry name" value="MetalloPept_cat_dom_sf"/>
</dbReference>
<dbReference type="KEGG" id="lab:LA76x_0482"/>
<evidence type="ECO:0000313" key="3">
    <source>
        <dbReference type="Proteomes" id="UP000060787"/>
    </source>
</evidence>
<dbReference type="GO" id="GO:0008237">
    <property type="term" value="F:metallopeptidase activity"/>
    <property type="evidence" value="ECO:0007669"/>
    <property type="project" value="InterPro"/>
</dbReference>
<sequence length="418" mass="45420">MTDQGLRVAIDPNSALAGAEDLYSLAGKRVAIEFSASPPKTNGLRMAGAIVPLNSAIDEKISGTTTWVTLMCKFQDNSNEPKSLAFFQSQYGTAPGQLDHYWRQVSYNKIDLIGSKAYGWLYLPRPRSAYIRANGSANLDQLFYDCTNAANSAVNFAANGGVQGINMMFNSDLDGYAWGGGKCATLDGIYKCWSTTWNPPWSFNNLAPLAHEMGHGYGLPHANNSDGDRDPYDNPWDVMSDPWNNAVSDSTYGRRPKHLSTYSRARLAWVDSARRITLAAGSYRLNIGLDRASLSGSGNAQMILVTLPGQPSSRYYTIEARKRGGEYESNLAGDAVIIHRVDTQASTPAFSVDADIPPANRSNNEGSMFKPGEIWTAPDGAFRVHVQAATPEGFLVSVCGPKPTGSDPCFASRITRMK</sequence>
<evidence type="ECO:0000313" key="2">
    <source>
        <dbReference type="EMBL" id="ALN78643.1"/>
    </source>
</evidence>
<dbReference type="PANTHER" id="PTHR41775:SF1">
    <property type="entry name" value="PEPTIDASE M6-LIKE DOMAIN-CONTAINING PROTEIN"/>
    <property type="match status" value="1"/>
</dbReference>
<feature type="region of interest" description="Disordered" evidence="1">
    <location>
        <begin position="350"/>
        <end position="369"/>
    </location>
</feature>
<proteinExistence type="predicted"/>
<protein>
    <recommendedName>
        <fullName evidence="4">M6 family metalloprotease domain protein</fullName>
    </recommendedName>
</protein>
<dbReference type="EMBL" id="CP011129">
    <property type="protein sequence ID" value="ALN78643.1"/>
    <property type="molecule type" value="Genomic_DNA"/>
</dbReference>
<reference evidence="2 3" key="1">
    <citation type="journal article" date="2015" name="BMC Genomics">
        <title>Comparative genomics and metabolic profiling of the genus Lysobacter.</title>
        <authorList>
            <person name="de Bruijn I."/>
            <person name="Cheng X."/>
            <person name="de Jager V."/>
            <person name="Exposito R.G."/>
            <person name="Watrous J."/>
            <person name="Patel N."/>
            <person name="Postma J."/>
            <person name="Dorrestein P.C."/>
            <person name="Kobayashi D."/>
            <person name="Raaijmakers J.M."/>
        </authorList>
    </citation>
    <scope>NUCLEOTIDE SEQUENCE [LARGE SCALE GENOMIC DNA]</scope>
    <source>
        <strain evidence="2 3">76</strain>
    </source>
</reference>
<keyword evidence="3" id="KW-1185">Reference proteome</keyword>
<gene>
    <name evidence="2" type="ORF">LA76x_0482</name>
</gene>
<evidence type="ECO:0008006" key="4">
    <source>
        <dbReference type="Google" id="ProtNLM"/>
    </source>
</evidence>
<dbReference type="SUPFAM" id="SSF55486">
    <property type="entry name" value="Metalloproteases ('zincins'), catalytic domain"/>
    <property type="match status" value="1"/>
</dbReference>
<dbReference type="Proteomes" id="UP000060787">
    <property type="component" value="Chromosome"/>
</dbReference>
<dbReference type="STRING" id="84531.LA76x_0482"/>
<dbReference type="PATRIC" id="fig|84531.8.peg.502"/>
<name>A0A0S2F547_LYSAN</name>
<evidence type="ECO:0000256" key="1">
    <source>
        <dbReference type="SAM" id="MobiDB-lite"/>
    </source>
</evidence>
<organism evidence="2 3">
    <name type="scientific">Lysobacter antibioticus</name>
    <dbReference type="NCBI Taxonomy" id="84531"/>
    <lineage>
        <taxon>Bacteria</taxon>
        <taxon>Pseudomonadati</taxon>
        <taxon>Pseudomonadota</taxon>
        <taxon>Gammaproteobacteria</taxon>
        <taxon>Lysobacterales</taxon>
        <taxon>Lysobacteraceae</taxon>
        <taxon>Lysobacter</taxon>
    </lineage>
</organism>
<accession>A0A0S2F547</accession>
<dbReference type="AlphaFoldDB" id="A0A0S2F547"/>
<dbReference type="Gene3D" id="3.40.390.10">
    <property type="entry name" value="Collagenase (Catalytic Domain)"/>
    <property type="match status" value="1"/>
</dbReference>
<dbReference type="PANTHER" id="PTHR41775">
    <property type="entry name" value="SECRETED PROTEIN-RELATED"/>
    <property type="match status" value="1"/>
</dbReference>